<dbReference type="CDD" id="cd00143">
    <property type="entry name" value="PP2Cc"/>
    <property type="match status" value="1"/>
</dbReference>
<evidence type="ECO:0000256" key="2">
    <source>
        <dbReference type="SAM" id="MobiDB-lite"/>
    </source>
</evidence>
<dbReference type="GO" id="GO:0004722">
    <property type="term" value="F:protein serine/threonine phosphatase activity"/>
    <property type="evidence" value="ECO:0007669"/>
    <property type="project" value="UniProtKB-EC"/>
</dbReference>
<protein>
    <recommendedName>
        <fullName evidence="1">Protein phosphatase</fullName>
        <ecNumber evidence="1">3.1.3.16</ecNumber>
    </recommendedName>
</protein>
<feature type="domain" description="PPM-type phosphatase" evidence="3">
    <location>
        <begin position="195"/>
        <end position="457"/>
    </location>
</feature>
<gene>
    <name evidence="4" type="ORF">SPPG_06778</name>
</gene>
<keyword evidence="5" id="KW-1185">Reference proteome</keyword>
<keyword evidence="1" id="KW-0464">Manganese</keyword>
<feature type="region of interest" description="Disordered" evidence="2">
    <location>
        <begin position="74"/>
        <end position="95"/>
    </location>
</feature>
<dbReference type="InterPro" id="IPR039123">
    <property type="entry name" value="PPTC7"/>
</dbReference>
<dbReference type="InterPro" id="IPR036457">
    <property type="entry name" value="PPM-type-like_dom_sf"/>
</dbReference>
<dbReference type="InterPro" id="IPR001932">
    <property type="entry name" value="PPM-type_phosphatase-like_dom"/>
</dbReference>
<comment type="similarity">
    <text evidence="1">Belongs to the PP2C family.</text>
</comment>
<dbReference type="Pfam" id="PF07228">
    <property type="entry name" value="SpoIIE"/>
    <property type="match status" value="1"/>
</dbReference>
<evidence type="ECO:0000313" key="5">
    <source>
        <dbReference type="Proteomes" id="UP000053201"/>
    </source>
</evidence>
<dbReference type="EC" id="3.1.3.16" evidence="1"/>
<comment type="catalytic activity">
    <reaction evidence="1">
        <text>O-phospho-L-threonyl-[protein] + H2O = L-threonyl-[protein] + phosphate</text>
        <dbReference type="Rhea" id="RHEA:47004"/>
        <dbReference type="Rhea" id="RHEA-COMP:11060"/>
        <dbReference type="Rhea" id="RHEA-COMP:11605"/>
        <dbReference type="ChEBI" id="CHEBI:15377"/>
        <dbReference type="ChEBI" id="CHEBI:30013"/>
        <dbReference type="ChEBI" id="CHEBI:43474"/>
        <dbReference type="ChEBI" id="CHEBI:61977"/>
        <dbReference type="EC" id="3.1.3.16"/>
    </reaction>
</comment>
<comment type="catalytic activity">
    <reaction evidence="1">
        <text>O-phospho-L-seryl-[protein] + H2O = L-seryl-[protein] + phosphate</text>
        <dbReference type="Rhea" id="RHEA:20629"/>
        <dbReference type="Rhea" id="RHEA-COMP:9863"/>
        <dbReference type="Rhea" id="RHEA-COMP:11604"/>
        <dbReference type="ChEBI" id="CHEBI:15377"/>
        <dbReference type="ChEBI" id="CHEBI:29999"/>
        <dbReference type="ChEBI" id="CHEBI:43474"/>
        <dbReference type="ChEBI" id="CHEBI:83421"/>
        <dbReference type="EC" id="3.1.3.16"/>
    </reaction>
</comment>
<dbReference type="eggNOG" id="KOG1379">
    <property type="taxonomic scope" value="Eukaryota"/>
</dbReference>
<dbReference type="InParanoid" id="A0A0L0H9U2"/>
<dbReference type="AlphaFoldDB" id="A0A0L0H9U2"/>
<dbReference type="FunCoup" id="A0A0L0H9U2">
    <property type="interactions" value="217"/>
</dbReference>
<keyword evidence="1" id="KW-0479">Metal-binding</keyword>
<dbReference type="STRING" id="645134.A0A0L0H9U2"/>
<proteinExistence type="inferred from homology"/>
<name>A0A0L0H9U2_SPIPD</name>
<dbReference type="SMART" id="SM00331">
    <property type="entry name" value="PP2C_SIG"/>
    <property type="match status" value="1"/>
</dbReference>
<dbReference type="OMA" id="FKTEGQW"/>
<sequence>MLYARGNPFSAVRIVAQTVSRYVRNIVRTPLYVSSGRFSSPSIEKSPLPNHTLSTAKPTLPPYRIAFIPPFQEPCTDPIVRPPSPPGGKKSHSEGPRRAYRLFTEASNFNYAAACATYAPRCGVHTAGAEQLHLAYTKHQHIRHMSMPAVASQPDTLNWFKRRESPSIFELFEKAIPTTRRTFRFAHAASAMPKRASRPCSNDSGEFLSVQVGEDAYFVRPDSLGVADGVGGWAQVKGANPALYSRKIMHYASAELEKLDDIVNSDYTIEDYNNVDPRDILQKSYDHTNLDAKAENLLGSTTAIIAILRDDELRIANLGDCGVLIIRDSEPIFRTEEQQHSFNFPFQLGTGSRDSPADAQTFRVKVEEGDIVILGSDGMFDNVFDEDIVDIVRSVTQNKKAVSVDPQRITDALLKRAREIAEDSRFSSSPFQSRAIQEGLYYQGGKMDDVTVLAGVVRRLSEDSPDRR</sequence>
<dbReference type="PANTHER" id="PTHR12320:SF84">
    <property type="entry name" value="PROTEIN PHOSPHATASE"/>
    <property type="match status" value="1"/>
</dbReference>
<dbReference type="PROSITE" id="PS51746">
    <property type="entry name" value="PPM_2"/>
    <property type="match status" value="1"/>
</dbReference>
<keyword evidence="1" id="KW-0378">Hydrolase</keyword>
<organism evidence="4 5">
    <name type="scientific">Spizellomyces punctatus (strain DAOM BR117)</name>
    <dbReference type="NCBI Taxonomy" id="645134"/>
    <lineage>
        <taxon>Eukaryota</taxon>
        <taxon>Fungi</taxon>
        <taxon>Fungi incertae sedis</taxon>
        <taxon>Chytridiomycota</taxon>
        <taxon>Chytridiomycota incertae sedis</taxon>
        <taxon>Chytridiomycetes</taxon>
        <taxon>Spizellomycetales</taxon>
        <taxon>Spizellomycetaceae</taxon>
        <taxon>Spizellomyces</taxon>
    </lineage>
</organism>
<keyword evidence="1" id="KW-0904">Protein phosphatase</keyword>
<accession>A0A0L0H9U2</accession>
<evidence type="ECO:0000313" key="4">
    <source>
        <dbReference type="EMBL" id="KNC97781.1"/>
    </source>
</evidence>
<reference evidence="4 5" key="1">
    <citation type="submission" date="2009-08" db="EMBL/GenBank/DDBJ databases">
        <title>The Genome Sequence of Spizellomyces punctatus strain DAOM BR117.</title>
        <authorList>
            <consortium name="The Broad Institute Genome Sequencing Platform"/>
            <person name="Russ C."/>
            <person name="Cuomo C."/>
            <person name="Shea T."/>
            <person name="Young S.K."/>
            <person name="Zeng Q."/>
            <person name="Koehrsen M."/>
            <person name="Haas B."/>
            <person name="Borodovsky M."/>
            <person name="Guigo R."/>
            <person name="Alvarado L."/>
            <person name="Berlin A."/>
            <person name="Bochicchio J."/>
            <person name="Borenstein D."/>
            <person name="Chapman S."/>
            <person name="Chen Z."/>
            <person name="Engels R."/>
            <person name="Freedman E."/>
            <person name="Gellesch M."/>
            <person name="Goldberg J."/>
            <person name="Griggs A."/>
            <person name="Gujja S."/>
            <person name="Heiman D."/>
            <person name="Hepburn T."/>
            <person name="Howarth C."/>
            <person name="Jen D."/>
            <person name="Larson L."/>
            <person name="Lewis B."/>
            <person name="Mehta T."/>
            <person name="Park D."/>
            <person name="Pearson M."/>
            <person name="Roberts A."/>
            <person name="Saif S."/>
            <person name="Shenoy N."/>
            <person name="Sisk P."/>
            <person name="Stolte C."/>
            <person name="Sykes S."/>
            <person name="Thomson T."/>
            <person name="Walk T."/>
            <person name="White J."/>
            <person name="Yandava C."/>
            <person name="Burger G."/>
            <person name="Gray M.W."/>
            <person name="Holland P.W.H."/>
            <person name="King N."/>
            <person name="Lang F.B.F."/>
            <person name="Roger A.J."/>
            <person name="Ruiz-Trillo I."/>
            <person name="Lander E."/>
            <person name="Nusbaum C."/>
        </authorList>
    </citation>
    <scope>NUCLEOTIDE SEQUENCE [LARGE SCALE GENOMIC DNA]</scope>
    <source>
        <strain evidence="4 5">DAOM BR117</strain>
    </source>
</reference>
<dbReference type="GeneID" id="27690056"/>
<dbReference type="OrthoDB" id="60843at2759"/>
<dbReference type="SMART" id="SM00332">
    <property type="entry name" value="PP2Cc"/>
    <property type="match status" value="1"/>
</dbReference>
<comment type="cofactor">
    <cofactor evidence="1">
        <name>Mn(2+)</name>
        <dbReference type="ChEBI" id="CHEBI:29035"/>
    </cofactor>
</comment>
<dbReference type="FunFam" id="3.60.40.10:FF:000130">
    <property type="entry name" value="Related to PTC7-type 2C protein phosphatase"/>
    <property type="match status" value="1"/>
</dbReference>
<evidence type="ECO:0000259" key="3">
    <source>
        <dbReference type="PROSITE" id="PS51746"/>
    </source>
</evidence>
<dbReference type="SUPFAM" id="SSF81606">
    <property type="entry name" value="PP2C-like"/>
    <property type="match status" value="1"/>
</dbReference>
<dbReference type="GO" id="GO:0046872">
    <property type="term" value="F:metal ion binding"/>
    <property type="evidence" value="ECO:0007669"/>
    <property type="project" value="UniProtKB-UniRule"/>
</dbReference>
<keyword evidence="1" id="KW-0460">Magnesium</keyword>
<dbReference type="Proteomes" id="UP000053201">
    <property type="component" value="Unassembled WGS sequence"/>
</dbReference>
<dbReference type="Gene3D" id="3.60.40.10">
    <property type="entry name" value="PPM-type phosphatase domain"/>
    <property type="match status" value="2"/>
</dbReference>
<comment type="cofactor">
    <cofactor evidence="1">
        <name>Mg(2+)</name>
        <dbReference type="ChEBI" id="CHEBI:18420"/>
    </cofactor>
</comment>
<evidence type="ECO:0000256" key="1">
    <source>
        <dbReference type="RuleBase" id="RU366020"/>
    </source>
</evidence>
<dbReference type="RefSeq" id="XP_016605821.1">
    <property type="nucleotide sequence ID" value="XM_016754977.1"/>
</dbReference>
<dbReference type="EMBL" id="KQ257462">
    <property type="protein sequence ID" value="KNC97781.1"/>
    <property type="molecule type" value="Genomic_DNA"/>
</dbReference>
<dbReference type="PANTHER" id="PTHR12320">
    <property type="entry name" value="PROTEIN PHOSPHATASE 2C"/>
    <property type="match status" value="1"/>
</dbReference>
<dbReference type="VEuPathDB" id="FungiDB:SPPG_06778"/>